<dbReference type="CDD" id="cd01560">
    <property type="entry name" value="Thr-synth_2"/>
    <property type="match status" value="1"/>
</dbReference>
<evidence type="ECO:0000256" key="1">
    <source>
        <dbReference type="ARBA" id="ARBA00001933"/>
    </source>
</evidence>
<dbReference type="Pfam" id="PF14821">
    <property type="entry name" value="Thr_synth_N"/>
    <property type="match status" value="1"/>
</dbReference>
<protein>
    <recommendedName>
        <fullName evidence="5">Threonine synthase</fullName>
        <ecNumber evidence="5">4.2.3.1</ecNumber>
    </recommendedName>
</protein>
<dbReference type="NCBIfam" id="TIGR00260">
    <property type="entry name" value="thrC"/>
    <property type="match status" value="1"/>
</dbReference>
<comment type="cofactor">
    <cofactor evidence="1 6">
        <name>pyridoxal 5'-phosphate</name>
        <dbReference type="ChEBI" id="CHEBI:597326"/>
    </cofactor>
</comment>
<organism evidence="9">
    <name type="scientific">Caldimicrobium thiodismutans</name>
    <dbReference type="NCBI Taxonomy" id="1653476"/>
    <lineage>
        <taxon>Bacteria</taxon>
        <taxon>Pseudomonadati</taxon>
        <taxon>Thermodesulfobacteriota</taxon>
        <taxon>Thermodesulfobacteria</taxon>
        <taxon>Thermodesulfobacteriales</taxon>
        <taxon>Thermodesulfobacteriaceae</taxon>
        <taxon>Caldimicrobium</taxon>
    </lineage>
</organism>
<dbReference type="InterPro" id="IPR051166">
    <property type="entry name" value="Threonine_Synthase"/>
</dbReference>
<dbReference type="PANTHER" id="PTHR42690:SF1">
    <property type="entry name" value="THREONINE SYNTHASE-LIKE 2"/>
    <property type="match status" value="1"/>
</dbReference>
<feature type="domain" description="Tryptophan synthase beta chain-like PALP" evidence="7">
    <location>
        <begin position="95"/>
        <end position="316"/>
    </location>
</feature>
<dbReference type="InterPro" id="IPR001926">
    <property type="entry name" value="TrpB-like_PALP"/>
</dbReference>
<dbReference type="Gene3D" id="3.40.50.1100">
    <property type="match status" value="2"/>
</dbReference>
<keyword evidence="3 6" id="KW-0663">Pyridoxal phosphate</keyword>
<dbReference type="InterPro" id="IPR029144">
    <property type="entry name" value="Thr_synth_N"/>
</dbReference>
<evidence type="ECO:0000313" key="9">
    <source>
        <dbReference type="EMBL" id="HGV55653.1"/>
    </source>
</evidence>
<comment type="similarity">
    <text evidence="2">Belongs to the threonine synthase family.</text>
</comment>
<dbReference type="InterPro" id="IPR004450">
    <property type="entry name" value="Thr_synthase-like"/>
</dbReference>
<feature type="modified residue" description="N6-(pyridoxal phosphate)lysine" evidence="6">
    <location>
        <position position="110"/>
    </location>
</feature>
<dbReference type="Pfam" id="PF00291">
    <property type="entry name" value="PALP"/>
    <property type="match status" value="1"/>
</dbReference>
<name>A0A832GLZ4_9BACT</name>
<evidence type="ECO:0000259" key="7">
    <source>
        <dbReference type="Pfam" id="PF00291"/>
    </source>
</evidence>
<evidence type="ECO:0000256" key="3">
    <source>
        <dbReference type="ARBA" id="ARBA00022898"/>
    </source>
</evidence>
<dbReference type="SUPFAM" id="SSF53686">
    <property type="entry name" value="Tryptophan synthase beta subunit-like PLP-dependent enzymes"/>
    <property type="match status" value="1"/>
</dbReference>
<proteinExistence type="inferred from homology"/>
<accession>A0A832GLZ4</accession>
<dbReference type="GO" id="GO:0009088">
    <property type="term" value="P:threonine biosynthetic process"/>
    <property type="evidence" value="ECO:0007669"/>
    <property type="project" value="UniProtKB-UniRule"/>
</dbReference>
<sequence>MFYLSTRGREQKFTFTEVVFEGLAPDGGLIIPEKIPTLTSQEIEKWSRLSYQELALEIFKLFATDIPREDLEGLIRKSYAPFRTQEVTPIKRVGPIYILELFHGPTFAFKDIALQFLGNLFAYLLKKNNQKINILGATSGDTGAAAISGVKGKENIAIFILHPHQRVSPIQALMMTTVLEPNVHNLAIEGSFDDCQKIVKDLFMDLDLKRRYHLTAINSINFARILAQIVYYFYAYFRVRELEGVEEVRFSVPTGNFGNIFAGYIAKRMLGKGIERLVLATNENDILARFVNKGDYSVGNVIPTIAPAMDIQVASNFERYLYYFFKEDPVRTAQAMKEFQDKKALTFTEEEVKLVQRDFLACAVYRREILETIKEFYENWGYLLDPHTAIGVKAGLTFKDERPMICLSTAHPAKFPEAVREAIGKDFPLPPEIEELKHKPQRYEVLKADPREVRSYLEKHALL</sequence>
<evidence type="ECO:0000259" key="8">
    <source>
        <dbReference type="Pfam" id="PF14821"/>
    </source>
</evidence>
<reference evidence="9" key="1">
    <citation type="journal article" date="2020" name="mSystems">
        <title>Genome- and Community-Level Interaction Insights into Carbon Utilization and Element Cycling Functions of Hydrothermarchaeota in Hydrothermal Sediment.</title>
        <authorList>
            <person name="Zhou Z."/>
            <person name="Liu Y."/>
            <person name="Xu W."/>
            <person name="Pan J."/>
            <person name="Luo Z.H."/>
            <person name="Li M."/>
        </authorList>
    </citation>
    <scope>NUCLEOTIDE SEQUENCE [LARGE SCALE GENOMIC DNA]</scope>
    <source>
        <strain evidence="9">SpSt-605</strain>
    </source>
</reference>
<dbReference type="Pfam" id="PF24857">
    <property type="entry name" value="THR4_C"/>
    <property type="match status" value="1"/>
</dbReference>
<evidence type="ECO:0000256" key="6">
    <source>
        <dbReference type="PIRSR" id="PIRSR604450-51"/>
    </source>
</evidence>
<keyword evidence="4 9" id="KW-0456">Lyase</keyword>
<dbReference type="GO" id="GO:0004795">
    <property type="term" value="F:threonine synthase activity"/>
    <property type="evidence" value="ECO:0007669"/>
    <property type="project" value="UniProtKB-UniRule"/>
</dbReference>
<gene>
    <name evidence="9" type="ORF">ENT73_06200</name>
</gene>
<feature type="domain" description="Threonine synthase N-terminal" evidence="8">
    <location>
        <begin position="3"/>
        <end position="79"/>
    </location>
</feature>
<evidence type="ECO:0000256" key="5">
    <source>
        <dbReference type="NCBIfam" id="TIGR00260"/>
    </source>
</evidence>
<dbReference type="InterPro" id="IPR036052">
    <property type="entry name" value="TrpB-like_PALP_sf"/>
</dbReference>
<dbReference type="FunFam" id="3.90.1380.10:FF:000003">
    <property type="entry name" value="THR4p Threonine synthase"/>
    <property type="match status" value="1"/>
</dbReference>
<evidence type="ECO:0000256" key="4">
    <source>
        <dbReference type="ARBA" id="ARBA00023239"/>
    </source>
</evidence>
<dbReference type="EMBL" id="DSZU01000111">
    <property type="protein sequence ID" value="HGV55653.1"/>
    <property type="molecule type" value="Genomic_DNA"/>
</dbReference>
<comment type="caution">
    <text evidence="9">The sequence shown here is derived from an EMBL/GenBank/DDBJ whole genome shotgun (WGS) entry which is preliminary data.</text>
</comment>
<evidence type="ECO:0000256" key="2">
    <source>
        <dbReference type="ARBA" id="ARBA00005517"/>
    </source>
</evidence>
<dbReference type="PANTHER" id="PTHR42690">
    <property type="entry name" value="THREONINE SYNTHASE FAMILY MEMBER"/>
    <property type="match status" value="1"/>
</dbReference>
<dbReference type="EC" id="4.2.3.1" evidence="5"/>
<dbReference type="InterPro" id="IPR037158">
    <property type="entry name" value="Thr_synth_N_sf"/>
</dbReference>
<dbReference type="AlphaFoldDB" id="A0A832GLZ4"/>
<dbReference type="Gene3D" id="3.90.1380.10">
    <property type="entry name" value="Threonine synthase, N-terminal domain"/>
    <property type="match status" value="1"/>
</dbReference>